<dbReference type="InterPro" id="IPR002933">
    <property type="entry name" value="Peptidase_M20"/>
</dbReference>
<dbReference type="Pfam" id="PF07687">
    <property type="entry name" value="M20_dimer"/>
    <property type="match status" value="1"/>
</dbReference>
<feature type="chain" id="PRO_5032377295" evidence="2">
    <location>
        <begin position="29"/>
        <end position="482"/>
    </location>
</feature>
<accession>A0A841HPK3</accession>
<dbReference type="Pfam" id="PF01546">
    <property type="entry name" value="Peptidase_M20"/>
    <property type="match status" value="1"/>
</dbReference>
<name>A0A841HPK3_9GAMM</name>
<evidence type="ECO:0000259" key="3">
    <source>
        <dbReference type="Pfam" id="PF07687"/>
    </source>
</evidence>
<dbReference type="Gene3D" id="3.30.70.360">
    <property type="match status" value="1"/>
</dbReference>
<dbReference type="GO" id="GO:0016805">
    <property type="term" value="F:dipeptidase activity"/>
    <property type="evidence" value="ECO:0007669"/>
    <property type="project" value="TreeGrafter"/>
</dbReference>
<keyword evidence="2" id="KW-0732">Signal</keyword>
<dbReference type="GO" id="GO:0005737">
    <property type="term" value="C:cytoplasm"/>
    <property type="evidence" value="ECO:0007669"/>
    <property type="project" value="TreeGrafter"/>
</dbReference>
<keyword evidence="1" id="KW-0378">Hydrolase</keyword>
<dbReference type="PANTHER" id="PTHR30575">
    <property type="entry name" value="PEPTIDASE M20"/>
    <property type="match status" value="1"/>
</dbReference>
<sequence>MTIASSVLRGFAALPIVASLVLVTSASAATSSTKKAAVQSVDQHSAELIGLSDQIWAFAETALKEHRSAAALADYAEKQGFKVERGVGDMPTAFIASFGSGRPIIGVMGEYDALPGISQKAVAEKTPLQEGAGGHGCGHNMFGAASLGAAVAIKEQIAAGKLKGTIRFYGTPAEENIGGKTYMARDGFFNDLDVVLAWHPGDKTQADTTSSQAMVDLAIEFRGKAAHAAGDPWNGRSAVDALELFTHGVNLMREHIKPTSRMHYTIVAGGDVPNVVPEYGKVWIWLRDWQRVEVEGLLGRVRRLAEGAATMTETTSTVTVQGGSWEILNNLTGAKLLNANLQWLGTPMYSADEQEFAKKIQRATSVPDVGMDTKIHPLENQEQEGGSTDVGDVSWIVPTLHFTVATSPSKAPWHAWPVVATGGMSIGHKGMVLASKTLAATMVDLYEQPATLKAVRAEFEQKRGGVVFDAYIPDGPPPVPKE</sequence>
<dbReference type="NCBIfam" id="TIGR01891">
    <property type="entry name" value="amidohydrolases"/>
    <property type="match status" value="1"/>
</dbReference>
<feature type="domain" description="Peptidase M20 dimerisation" evidence="3">
    <location>
        <begin position="215"/>
        <end position="306"/>
    </location>
</feature>
<dbReference type="Gene3D" id="3.40.630.10">
    <property type="entry name" value="Zn peptidases"/>
    <property type="match status" value="1"/>
</dbReference>
<organism evidence="4 5">
    <name type="scientific">Povalibacter uvarum</name>
    <dbReference type="NCBI Taxonomy" id="732238"/>
    <lineage>
        <taxon>Bacteria</taxon>
        <taxon>Pseudomonadati</taxon>
        <taxon>Pseudomonadota</taxon>
        <taxon>Gammaproteobacteria</taxon>
        <taxon>Steroidobacterales</taxon>
        <taxon>Steroidobacteraceae</taxon>
        <taxon>Povalibacter</taxon>
    </lineage>
</organism>
<dbReference type="PIRSF" id="PIRSF037227">
    <property type="entry name" value="Aminobenzoyl-glu_utiliz_pB"/>
    <property type="match status" value="1"/>
</dbReference>
<evidence type="ECO:0000313" key="5">
    <source>
        <dbReference type="Proteomes" id="UP000588068"/>
    </source>
</evidence>
<gene>
    <name evidence="4" type="ORF">HNQ60_004141</name>
</gene>
<keyword evidence="5" id="KW-1185">Reference proteome</keyword>
<reference evidence="4 5" key="1">
    <citation type="submission" date="2020-08" db="EMBL/GenBank/DDBJ databases">
        <title>Genomic Encyclopedia of Type Strains, Phase IV (KMG-IV): sequencing the most valuable type-strain genomes for metagenomic binning, comparative biology and taxonomic classification.</title>
        <authorList>
            <person name="Goeker M."/>
        </authorList>
    </citation>
    <scope>NUCLEOTIDE SEQUENCE [LARGE SCALE GENOMIC DNA]</scope>
    <source>
        <strain evidence="4 5">DSM 26723</strain>
    </source>
</reference>
<dbReference type="EMBL" id="JACHHZ010000005">
    <property type="protein sequence ID" value="MBB6095251.1"/>
    <property type="molecule type" value="Genomic_DNA"/>
</dbReference>
<protein>
    <submittedName>
        <fullName evidence="4">Aminobenzoyl-glutamate utilization protein B</fullName>
    </submittedName>
</protein>
<comment type="caution">
    <text evidence="4">The sequence shown here is derived from an EMBL/GenBank/DDBJ whole genome shotgun (WGS) entry which is preliminary data.</text>
</comment>
<evidence type="ECO:0000256" key="2">
    <source>
        <dbReference type="SAM" id="SignalP"/>
    </source>
</evidence>
<feature type="signal peptide" evidence="2">
    <location>
        <begin position="1"/>
        <end position="28"/>
    </location>
</feature>
<dbReference type="InterPro" id="IPR017145">
    <property type="entry name" value="Aminobenzoyl-glu_utiliz_pB"/>
</dbReference>
<dbReference type="InterPro" id="IPR052030">
    <property type="entry name" value="Peptidase_M20/M20A_hydrolases"/>
</dbReference>
<dbReference type="AlphaFoldDB" id="A0A841HPK3"/>
<evidence type="ECO:0000313" key="4">
    <source>
        <dbReference type="EMBL" id="MBB6095251.1"/>
    </source>
</evidence>
<dbReference type="RefSeq" id="WP_184334646.1">
    <property type="nucleotide sequence ID" value="NZ_JACHHZ010000005.1"/>
</dbReference>
<dbReference type="GO" id="GO:0046657">
    <property type="term" value="P:folic acid catabolic process"/>
    <property type="evidence" value="ECO:0007669"/>
    <property type="project" value="TreeGrafter"/>
</dbReference>
<dbReference type="GO" id="GO:0071713">
    <property type="term" value="F:para-aminobenzoyl-glutamate hydrolase activity"/>
    <property type="evidence" value="ECO:0007669"/>
    <property type="project" value="TreeGrafter"/>
</dbReference>
<dbReference type="PANTHER" id="PTHR30575:SF0">
    <property type="entry name" value="XAA-ARG DIPEPTIDASE"/>
    <property type="match status" value="1"/>
</dbReference>
<proteinExistence type="predicted"/>
<dbReference type="Proteomes" id="UP000588068">
    <property type="component" value="Unassembled WGS sequence"/>
</dbReference>
<dbReference type="SUPFAM" id="SSF55031">
    <property type="entry name" value="Bacterial exopeptidase dimerisation domain"/>
    <property type="match status" value="1"/>
</dbReference>
<dbReference type="InterPro" id="IPR036264">
    <property type="entry name" value="Bact_exopeptidase_dim_dom"/>
</dbReference>
<dbReference type="InterPro" id="IPR017439">
    <property type="entry name" value="Amidohydrolase"/>
</dbReference>
<dbReference type="InterPro" id="IPR011650">
    <property type="entry name" value="Peptidase_M20_dimer"/>
</dbReference>
<evidence type="ECO:0000256" key="1">
    <source>
        <dbReference type="ARBA" id="ARBA00022801"/>
    </source>
</evidence>
<dbReference type="SUPFAM" id="SSF53187">
    <property type="entry name" value="Zn-dependent exopeptidases"/>
    <property type="match status" value="1"/>
</dbReference>